<dbReference type="EMBL" id="SPHZ02000006">
    <property type="protein sequence ID" value="KAF0912508.1"/>
    <property type="molecule type" value="Genomic_DNA"/>
</dbReference>
<dbReference type="Proteomes" id="UP000479710">
    <property type="component" value="Unassembled WGS sequence"/>
</dbReference>
<feature type="compositionally biased region" description="Low complexity" evidence="1">
    <location>
        <begin position="29"/>
        <end position="42"/>
    </location>
</feature>
<keyword evidence="2" id="KW-1133">Transmembrane helix</keyword>
<evidence type="ECO:0000256" key="1">
    <source>
        <dbReference type="SAM" id="MobiDB-lite"/>
    </source>
</evidence>
<organism evidence="3 4">
    <name type="scientific">Oryza meyeriana var. granulata</name>
    <dbReference type="NCBI Taxonomy" id="110450"/>
    <lineage>
        <taxon>Eukaryota</taxon>
        <taxon>Viridiplantae</taxon>
        <taxon>Streptophyta</taxon>
        <taxon>Embryophyta</taxon>
        <taxon>Tracheophyta</taxon>
        <taxon>Spermatophyta</taxon>
        <taxon>Magnoliopsida</taxon>
        <taxon>Liliopsida</taxon>
        <taxon>Poales</taxon>
        <taxon>Poaceae</taxon>
        <taxon>BOP clade</taxon>
        <taxon>Oryzoideae</taxon>
        <taxon>Oryzeae</taxon>
        <taxon>Oryzinae</taxon>
        <taxon>Oryza</taxon>
        <taxon>Oryza meyeriana</taxon>
    </lineage>
</organism>
<dbReference type="AlphaFoldDB" id="A0A6G1DIS9"/>
<name>A0A6G1DIS9_9ORYZ</name>
<dbReference type="OrthoDB" id="719480at2759"/>
<accession>A0A6G1DIS9</accession>
<sequence length="111" mass="10845">MWELLTDNDPGKVAAKNPPETKDGGGGEVVAADDAPAANGEVPAADDGEAVATDEAPAPNAQASGDDGGSAAAAGGSRSPCLTTVGRMLKVVVVAGLVAFFYSVVTAPTTF</sequence>
<reference evidence="3 4" key="1">
    <citation type="submission" date="2019-11" db="EMBL/GenBank/DDBJ databases">
        <title>Whole genome sequence of Oryza granulata.</title>
        <authorList>
            <person name="Li W."/>
        </authorList>
    </citation>
    <scope>NUCLEOTIDE SEQUENCE [LARGE SCALE GENOMIC DNA]</scope>
    <source>
        <strain evidence="4">cv. Menghai</strain>
        <tissue evidence="3">Leaf</tissue>
    </source>
</reference>
<keyword evidence="2" id="KW-0812">Transmembrane</keyword>
<keyword evidence="2" id="KW-0472">Membrane</keyword>
<feature type="compositionally biased region" description="Low complexity" evidence="1">
    <location>
        <begin position="63"/>
        <end position="77"/>
    </location>
</feature>
<protein>
    <submittedName>
        <fullName evidence="3">Uncharacterized protein</fullName>
    </submittedName>
</protein>
<feature type="region of interest" description="Disordered" evidence="1">
    <location>
        <begin position="1"/>
        <end position="79"/>
    </location>
</feature>
<proteinExistence type="predicted"/>
<keyword evidence="4" id="KW-1185">Reference proteome</keyword>
<evidence type="ECO:0000313" key="3">
    <source>
        <dbReference type="EMBL" id="KAF0912508.1"/>
    </source>
</evidence>
<evidence type="ECO:0000256" key="2">
    <source>
        <dbReference type="SAM" id="Phobius"/>
    </source>
</evidence>
<evidence type="ECO:0000313" key="4">
    <source>
        <dbReference type="Proteomes" id="UP000479710"/>
    </source>
</evidence>
<gene>
    <name evidence="3" type="ORF">E2562_014094</name>
</gene>
<feature type="transmembrane region" description="Helical" evidence="2">
    <location>
        <begin position="88"/>
        <end position="105"/>
    </location>
</feature>
<comment type="caution">
    <text evidence="3">The sequence shown here is derived from an EMBL/GenBank/DDBJ whole genome shotgun (WGS) entry which is preliminary data.</text>
</comment>